<dbReference type="Gene3D" id="2.40.110.10">
    <property type="entry name" value="Butyryl-CoA Dehydrogenase, subunit A, domain 2"/>
    <property type="match status" value="1"/>
</dbReference>
<name>A0A4R5U2Y5_9MICC</name>
<dbReference type="PANTHER" id="PTHR43884:SF12">
    <property type="entry name" value="ISOVALERYL-COA DEHYDROGENASE, MITOCHONDRIAL-RELATED"/>
    <property type="match status" value="1"/>
</dbReference>
<dbReference type="PANTHER" id="PTHR43884">
    <property type="entry name" value="ACYL-COA DEHYDROGENASE"/>
    <property type="match status" value="1"/>
</dbReference>
<evidence type="ECO:0000313" key="3">
    <source>
        <dbReference type="EMBL" id="TDK28041.1"/>
    </source>
</evidence>
<protein>
    <submittedName>
        <fullName evidence="3">Acyl-CoA dehydrogenase</fullName>
    </submittedName>
</protein>
<dbReference type="Pfam" id="PF08028">
    <property type="entry name" value="Acyl-CoA_dh_2"/>
    <property type="match status" value="1"/>
</dbReference>
<dbReference type="PIRSF" id="PIRSF016578">
    <property type="entry name" value="HsaA"/>
    <property type="match status" value="1"/>
</dbReference>
<dbReference type="GO" id="GO:0050660">
    <property type="term" value="F:flavin adenine dinucleotide binding"/>
    <property type="evidence" value="ECO:0007669"/>
    <property type="project" value="InterPro"/>
</dbReference>
<keyword evidence="4" id="KW-1185">Reference proteome</keyword>
<evidence type="ECO:0000256" key="1">
    <source>
        <dbReference type="ARBA" id="ARBA00023002"/>
    </source>
</evidence>
<feature type="domain" description="Acyl-CoA dehydrogenase C-terminal" evidence="2">
    <location>
        <begin position="242"/>
        <end position="366"/>
    </location>
</feature>
<dbReference type="OrthoDB" id="3404950at2"/>
<dbReference type="InterPro" id="IPR046373">
    <property type="entry name" value="Acyl-CoA_Oxase/DH_mid-dom_sf"/>
</dbReference>
<keyword evidence="1" id="KW-0560">Oxidoreductase</keyword>
<gene>
    <name evidence="3" type="ORF">E2F48_02775</name>
</gene>
<dbReference type="SUPFAM" id="SSF47203">
    <property type="entry name" value="Acyl-CoA dehydrogenase C-terminal domain-like"/>
    <property type="match status" value="1"/>
</dbReference>
<accession>A0A4R5U2Y5</accession>
<comment type="caution">
    <text evidence="3">The sequence shown here is derived from an EMBL/GenBank/DDBJ whole genome shotgun (WGS) entry which is preliminary data.</text>
</comment>
<dbReference type="RefSeq" id="WP_133402453.1">
    <property type="nucleotide sequence ID" value="NZ_SMTK01000001.1"/>
</dbReference>
<dbReference type="Gene3D" id="1.20.140.10">
    <property type="entry name" value="Butyryl-CoA Dehydrogenase, subunit A, domain 3"/>
    <property type="match status" value="1"/>
</dbReference>
<evidence type="ECO:0000259" key="2">
    <source>
        <dbReference type="Pfam" id="PF08028"/>
    </source>
</evidence>
<reference evidence="3 4" key="1">
    <citation type="submission" date="2019-03" db="EMBL/GenBank/DDBJ databases">
        <title>Arthrobacter sp. nov., an bacterium isolated from biocrust in Mu Us Desert.</title>
        <authorList>
            <person name="Lixiong L."/>
        </authorList>
    </citation>
    <scope>NUCLEOTIDE SEQUENCE [LARGE SCALE GENOMIC DNA]</scope>
    <source>
        <strain evidence="3 4">SLN-3</strain>
    </source>
</reference>
<evidence type="ECO:0000313" key="4">
    <source>
        <dbReference type="Proteomes" id="UP000295411"/>
    </source>
</evidence>
<dbReference type="InterPro" id="IPR013107">
    <property type="entry name" value="Acyl-CoA_DH_C"/>
</dbReference>
<sequence length="386" mass="40572">MEAADLLTDALLERFRERAPRYDAENTFFTEDLADLKAAGYLRLFCAVDDGGSGAGMRQAAAAQRRLAAAAPATALGINMHLVWTAIAVLLRDRGDDSLGFILSEAAAGEVFAFGLSEPGNDAVLFDSTTAAEPGPDGSLTFTGTKIFTSLSPAWTRLGVFGKDSGAGVDGEGQLVHAFVPRGTPGVSIIEDWNPLGMRASQSNTTRLEGVRVPSGAIFRRLPVGPNADPFVFAVFAAFETLISAVYAGMADRALELSVEAARRRTSRVRGVSAAQDPVMRHRIAAGAMRVDALDAQLRAVTADLDAGTDHGPFWFAKLVGLKTAAVDTARGLTETGLQVSGGSGYAASSEIARLYRDALAGQFHPSNEDSAHNTVATAWLGPLES</sequence>
<dbReference type="SUPFAM" id="SSF56645">
    <property type="entry name" value="Acyl-CoA dehydrogenase NM domain-like"/>
    <property type="match status" value="1"/>
</dbReference>
<dbReference type="InterPro" id="IPR037069">
    <property type="entry name" value="AcylCoA_DH/ox_N_sf"/>
</dbReference>
<dbReference type="Proteomes" id="UP000295411">
    <property type="component" value="Unassembled WGS sequence"/>
</dbReference>
<dbReference type="AlphaFoldDB" id="A0A4R5U2Y5"/>
<dbReference type="InterPro" id="IPR036250">
    <property type="entry name" value="AcylCo_DH-like_C"/>
</dbReference>
<organism evidence="3 4">
    <name type="scientific">Arthrobacter crusticola</name>
    <dbReference type="NCBI Taxonomy" id="2547960"/>
    <lineage>
        <taxon>Bacteria</taxon>
        <taxon>Bacillati</taxon>
        <taxon>Actinomycetota</taxon>
        <taxon>Actinomycetes</taxon>
        <taxon>Micrococcales</taxon>
        <taxon>Micrococcaceae</taxon>
        <taxon>Arthrobacter</taxon>
    </lineage>
</organism>
<dbReference type="EMBL" id="SMTK01000001">
    <property type="protein sequence ID" value="TDK28041.1"/>
    <property type="molecule type" value="Genomic_DNA"/>
</dbReference>
<dbReference type="Gene3D" id="1.10.540.10">
    <property type="entry name" value="Acyl-CoA dehydrogenase/oxidase, N-terminal domain"/>
    <property type="match status" value="1"/>
</dbReference>
<dbReference type="CDD" id="cd00567">
    <property type="entry name" value="ACAD"/>
    <property type="match status" value="1"/>
</dbReference>
<dbReference type="InterPro" id="IPR009100">
    <property type="entry name" value="AcylCoA_DH/oxidase_NM_dom_sf"/>
</dbReference>
<proteinExistence type="predicted"/>
<dbReference type="GO" id="GO:0003995">
    <property type="term" value="F:acyl-CoA dehydrogenase activity"/>
    <property type="evidence" value="ECO:0007669"/>
    <property type="project" value="TreeGrafter"/>
</dbReference>